<comment type="caution">
    <text evidence="2">The sequence shown here is derived from an EMBL/GenBank/DDBJ whole genome shotgun (WGS) entry which is preliminary data.</text>
</comment>
<evidence type="ECO:0000313" key="2">
    <source>
        <dbReference type="EMBL" id="MEU9581062.1"/>
    </source>
</evidence>
<keyword evidence="3" id="KW-1185">Reference proteome</keyword>
<reference evidence="2 3" key="1">
    <citation type="submission" date="2024-06" db="EMBL/GenBank/DDBJ databases">
        <title>The Natural Products Discovery Center: Release of the First 8490 Sequenced Strains for Exploring Actinobacteria Biosynthetic Diversity.</title>
        <authorList>
            <person name="Kalkreuter E."/>
            <person name="Kautsar S.A."/>
            <person name="Yang D."/>
            <person name="Bader C.D."/>
            <person name="Teijaro C.N."/>
            <person name="Fluegel L."/>
            <person name="Davis C.M."/>
            <person name="Simpson J.R."/>
            <person name="Lauterbach L."/>
            <person name="Steele A.D."/>
            <person name="Gui C."/>
            <person name="Meng S."/>
            <person name="Li G."/>
            <person name="Viehrig K."/>
            <person name="Ye F."/>
            <person name="Su P."/>
            <person name="Kiefer A.F."/>
            <person name="Nichols A."/>
            <person name="Cepeda A.J."/>
            <person name="Yan W."/>
            <person name="Fan B."/>
            <person name="Jiang Y."/>
            <person name="Adhikari A."/>
            <person name="Zheng C.-J."/>
            <person name="Schuster L."/>
            <person name="Cowan T.M."/>
            <person name="Smanski M.J."/>
            <person name="Chevrette M.G."/>
            <person name="De Carvalho L.P.S."/>
            <person name="Shen B."/>
        </authorList>
    </citation>
    <scope>NUCLEOTIDE SEQUENCE [LARGE SCALE GENOMIC DNA]</scope>
    <source>
        <strain evidence="2 3">NPDC048117</strain>
    </source>
</reference>
<organism evidence="2 3">
    <name type="scientific">Streptomyces chilikensis</name>
    <dbReference type="NCBI Taxonomy" id="1194079"/>
    <lineage>
        <taxon>Bacteria</taxon>
        <taxon>Bacillati</taxon>
        <taxon>Actinomycetota</taxon>
        <taxon>Actinomycetes</taxon>
        <taxon>Kitasatosporales</taxon>
        <taxon>Streptomycetaceae</taxon>
        <taxon>Streptomyces</taxon>
    </lineage>
</organism>
<name>A0ABV3EXX0_9ACTN</name>
<evidence type="ECO:0000256" key="1">
    <source>
        <dbReference type="SAM" id="Coils"/>
    </source>
</evidence>
<dbReference type="RefSeq" id="WP_359277349.1">
    <property type="nucleotide sequence ID" value="NZ_JBEZNA010000098.1"/>
</dbReference>
<keyword evidence="1" id="KW-0175">Coiled coil</keyword>
<accession>A0ABV3EXX0</accession>
<feature type="coiled-coil region" evidence="1">
    <location>
        <begin position="43"/>
        <end position="89"/>
    </location>
</feature>
<sequence>MRYTTGEKLSILGNAARGVVRIQRGRSTAGVDARLDSIEQRAAERHEREALALARRLEEARNAAALAKADKDRAAARAAEKTARDLEARLRRYL</sequence>
<dbReference type="Proteomes" id="UP001551584">
    <property type="component" value="Unassembled WGS sequence"/>
</dbReference>
<dbReference type="EMBL" id="JBEZNA010000098">
    <property type="protein sequence ID" value="MEU9581062.1"/>
    <property type="molecule type" value="Genomic_DNA"/>
</dbReference>
<gene>
    <name evidence="2" type="ORF">AB0D95_27975</name>
</gene>
<proteinExistence type="predicted"/>
<evidence type="ECO:0000313" key="3">
    <source>
        <dbReference type="Proteomes" id="UP001551584"/>
    </source>
</evidence>
<protein>
    <submittedName>
        <fullName evidence="2">Uncharacterized protein</fullName>
    </submittedName>
</protein>